<proteinExistence type="predicted"/>
<evidence type="ECO:0000313" key="1">
    <source>
        <dbReference type="EMBL" id="CAG6459279.1"/>
    </source>
</evidence>
<dbReference type="EMBL" id="HBUE01037182">
    <property type="protein sequence ID" value="CAG6459279.1"/>
    <property type="molecule type" value="Transcribed_RNA"/>
</dbReference>
<protein>
    <submittedName>
        <fullName evidence="1">(northern house mosquito) hypothetical protein</fullName>
    </submittedName>
</protein>
<name>A0A8D8AL24_CULPI</name>
<dbReference type="AlphaFoldDB" id="A0A8D8AL24"/>
<sequence>MVMQIFCDPNEVKGFLFGPEEDHPFRLRSLLILTRTRNRFLRMRIQGRGGIWIRIRHRCFRRNWIWIGRNRFWSQGRNRVWIGRNRIWSQGRNRWLRGNRIRI</sequence>
<organism evidence="1">
    <name type="scientific">Culex pipiens</name>
    <name type="common">House mosquito</name>
    <dbReference type="NCBI Taxonomy" id="7175"/>
    <lineage>
        <taxon>Eukaryota</taxon>
        <taxon>Metazoa</taxon>
        <taxon>Ecdysozoa</taxon>
        <taxon>Arthropoda</taxon>
        <taxon>Hexapoda</taxon>
        <taxon>Insecta</taxon>
        <taxon>Pterygota</taxon>
        <taxon>Neoptera</taxon>
        <taxon>Endopterygota</taxon>
        <taxon>Diptera</taxon>
        <taxon>Nematocera</taxon>
        <taxon>Culicoidea</taxon>
        <taxon>Culicidae</taxon>
        <taxon>Culicinae</taxon>
        <taxon>Culicini</taxon>
        <taxon>Culex</taxon>
        <taxon>Culex</taxon>
    </lineage>
</organism>
<accession>A0A8D8AL24</accession>
<reference evidence="1" key="1">
    <citation type="submission" date="2021-05" db="EMBL/GenBank/DDBJ databases">
        <authorList>
            <person name="Alioto T."/>
            <person name="Alioto T."/>
            <person name="Gomez Garrido J."/>
        </authorList>
    </citation>
    <scope>NUCLEOTIDE SEQUENCE</scope>
</reference>